<evidence type="ECO:0000313" key="5">
    <source>
        <dbReference type="Proteomes" id="UP000031135"/>
    </source>
</evidence>
<sequence>MKKILFLLSLFFTLHAKELIVGMELAYPPFEMSNTKGNPSGISVEFLQAFAKEKNYDLKIQNIAWDGLIPALRTQKIDLIMSSMSISEQRKKVVDFSIPYARAHLAILSAKKSNINSIEDINQKGKILALKRGSSAHLYAQKNLKNATILVFDKENAAILEVIQAKADAFIYDQMSIYKAWEKHPEQTKAIFTPFEKTPEQWAIALNKNNTNLKEELNEFILKSKENGFFDKLGQKYLQDMQTIFKKQKLEFFF</sequence>
<name>A0A0A8HB72_9BACT</name>
<evidence type="ECO:0000313" key="4">
    <source>
        <dbReference type="EMBL" id="AJC90900.1"/>
    </source>
</evidence>
<evidence type="ECO:0000256" key="1">
    <source>
        <dbReference type="ARBA" id="ARBA00022729"/>
    </source>
</evidence>
<accession>A0A0A8HB72</accession>
<feature type="domain" description="Solute-binding protein family 3/N-terminal" evidence="2">
    <location>
        <begin position="18"/>
        <end position="241"/>
    </location>
</feature>
<keyword evidence="1" id="KW-0732">Signal</keyword>
<dbReference type="AlphaFoldDB" id="A0A0A8HB72"/>
<dbReference type="InterPro" id="IPR001638">
    <property type="entry name" value="Solute-binding_3/MltF_N"/>
</dbReference>
<dbReference type="SMART" id="SM00062">
    <property type="entry name" value="PBPb"/>
    <property type="match status" value="1"/>
</dbReference>
<dbReference type="HOGENOM" id="CLU_019602_18_2_7"/>
<dbReference type="RefSeq" id="WP_039664075.1">
    <property type="nucleotide sequence ID" value="NZ_CP007772.1"/>
</dbReference>
<reference evidence="4 5" key="1">
    <citation type="journal article" date="2014" name="Genome Biol. Evol.">
        <title>Comparative Genomics of the Campylobacter lari Group.</title>
        <authorList>
            <person name="Miller W.G."/>
            <person name="Yee E."/>
            <person name="Chapman M.H."/>
            <person name="Smith T.P."/>
            <person name="Bono J.L."/>
            <person name="Huynh S."/>
            <person name="Parker C.T."/>
            <person name="Vandamme P."/>
            <person name="Luong K."/>
            <person name="Korlach J."/>
        </authorList>
    </citation>
    <scope>NUCLEOTIDE SEQUENCE [LARGE SCALE GENOMIC DNA]</scope>
    <source>
        <strain evidence="4 5">LMG 24374</strain>
    </source>
</reference>
<dbReference type="Gene3D" id="3.40.190.10">
    <property type="entry name" value="Periplasmic binding protein-like II"/>
    <property type="match status" value="2"/>
</dbReference>
<dbReference type="EMBL" id="CP007772">
    <property type="protein sequence ID" value="AJC90900.1"/>
    <property type="molecule type" value="Genomic_DNA"/>
</dbReference>
<dbReference type="SMART" id="SM00079">
    <property type="entry name" value="PBPe"/>
    <property type="match status" value="1"/>
</dbReference>
<dbReference type="CDD" id="cd13629">
    <property type="entry name" value="PBP2_Dsm1740"/>
    <property type="match status" value="1"/>
</dbReference>
<dbReference type="OrthoDB" id="6192933at2"/>
<evidence type="ECO:0000259" key="2">
    <source>
        <dbReference type="SMART" id="SM00062"/>
    </source>
</evidence>
<dbReference type="SUPFAM" id="SSF53850">
    <property type="entry name" value="Periplasmic binding protein-like II"/>
    <property type="match status" value="1"/>
</dbReference>
<dbReference type="PANTHER" id="PTHR35936:SF17">
    <property type="entry name" value="ARGININE-BINDING EXTRACELLULAR PROTEIN ARTP"/>
    <property type="match status" value="1"/>
</dbReference>
<organism evidence="4 5">
    <name type="scientific">Campylobacter subantarcticus LMG 24374</name>
    <dbReference type="NCBI Taxonomy" id="1388751"/>
    <lineage>
        <taxon>Bacteria</taxon>
        <taxon>Pseudomonadati</taxon>
        <taxon>Campylobacterota</taxon>
        <taxon>Epsilonproteobacteria</taxon>
        <taxon>Campylobacterales</taxon>
        <taxon>Campylobacteraceae</taxon>
        <taxon>Campylobacter</taxon>
    </lineage>
</organism>
<evidence type="ECO:0000259" key="3">
    <source>
        <dbReference type="SMART" id="SM00079"/>
    </source>
</evidence>
<dbReference type="PANTHER" id="PTHR35936">
    <property type="entry name" value="MEMBRANE-BOUND LYTIC MUREIN TRANSGLYCOSYLASE F"/>
    <property type="match status" value="1"/>
</dbReference>
<dbReference type="Proteomes" id="UP000031135">
    <property type="component" value="Chromosome"/>
</dbReference>
<dbReference type="KEGG" id="csm:CSUB8521_1064"/>
<dbReference type="GO" id="GO:0016020">
    <property type="term" value="C:membrane"/>
    <property type="evidence" value="ECO:0007669"/>
    <property type="project" value="InterPro"/>
</dbReference>
<dbReference type="GO" id="GO:0015276">
    <property type="term" value="F:ligand-gated monoatomic ion channel activity"/>
    <property type="evidence" value="ECO:0007669"/>
    <property type="project" value="InterPro"/>
</dbReference>
<gene>
    <name evidence="4" type="ORF">CSUB8521_1064</name>
</gene>
<protein>
    <submittedName>
        <fullName evidence="4">Amino acid ABC transporter, periplasmic amino acid-binding protein</fullName>
    </submittedName>
</protein>
<dbReference type="InterPro" id="IPR001320">
    <property type="entry name" value="Iontro_rcpt_C"/>
</dbReference>
<dbReference type="Pfam" id="PF00497">
    <property type="entry name" value="SBP_bac_3"/>
    <property type="match status" value="1"/>
</dbReference>
<proteinExistence type="predicted"/>
<feature type="domain" description="Ionotropic glutamate receptor C-terminal" evidence="3">
    <location>
        <begin position="18"/>
        <end position="240"/>
    </location>
</feature>